<dbReference type="OrthoDB" id="48766at2"/>
<reference evidence="2" key="1">
    <citation type="submission" date="2010-12" db="EMBL/GenBank/DDBJ databases">
        <title>Complete sequence of Bacillus cellulosilyticus DSM 2522.</title>
        <authorList>
            <consortium name="US DOE Joint Genome Institute"/>
            <person name="Lucas S."/>
            <person name="Copeland A."/>
            <person name="Lapidus A."/>
            <person name="Cheng J.-F."/>
            <person name="Bruce D."/>
            <person name="Goodwin L."/>
            <person name="Pitluck S."/>
            <person name="Chertkov O."/>
            <person name="Detter J.C."/>
            <person name="Han C."/>
            <person name="Tapia R."/>
            <person name="Land M."/>
            <person name="Hauser L."/>
            <person name="Jeffries C."/>
            <person name="Kyrpides N."/>
            <person name="Ivanova N."/>
            <person name="Mikhailova N."/>
            <person name="Brumm P."/>
            <person name="Mead D."/>
            <person name="Woyke T."/>
        </authorList>
    </citation>
    <scope>NUCLEOTIDE SEQUENCE [LARGE SCALE GENOMIC DNA]</scope>
    <source>
        <strain evidence="2">DSM 2522</strain>
    </source>
</reference>
<evidence type="ECO:0000313" key="3">
    <source>
        <dbReference type="Proteomes" id="UP000001401"/>
    </source>
</evidence>
<proteinExistence type="predicted"/>
<protein>
    <recommendedName>
        <fullName evidence="1">DUF1659 domain-containing protein</fullName>
    </recommendedName>
</protein>
<dbReference type="EMBL" id="CP002394">
    <property type="protein sequence ID" value="ADU31235.1"/>
    <property type="molecule type" value="Genomic_DNA"/>
</dbReference>
<keyword evidence="3" id="KW-1185">Reference proteome</keyword>
<evidence type="ECO:0000259" key="1">
    <source>
        <dbReference type="Pfam" id="PF07872"/>
    </source>
</evidence>
<dbReference type="Proteomes" id="UP000001401">
    <property type="component" value="Chromosome"/>
</dbReference>
<dbReference type="STRING" id="649639.Bcell_2985"/>
<gene>
    <name evidence="2" type="ordered locus">Bcell_2985</name>
</gene>
<name>E6TY22_EVAC2</name>
<evidence type="ECO:0000313" key="2">
    <source>
        <dbReference type="EMBL" id="ADU31235.1"/>
    </source>
</evidence>
<dbReference type="KEGG" id="bco:Bcell_2985"/>
<dbReference type="HOGENOM" id="CLU_196603_5_0_9"/>
<sequence length="70" mass="7954">MAYLANTRLSLTFITGYNEEGEPIFKVKSFNNIEPSTENEQLFSTAAALASLQKYDVEKIERSNTYELVN</sequence>
<feature type="domain" description="DUF1659" evidence="1">
    <location>
        <begin position="4"/>
        <end position="70"/>
    </location>
</feature>
<accession>E6TY22</accession>
<dbReference type="RefSeq" id="WP_013489566.1">
    <property type="nucleotide sequence ID" value="NC_014829.1"/>
</dbReference>
<organism evidence="2 3">
    <name type="scientific">Evansella cellulosilytica (strain ATCC 21833 / DSM 2522 / FERM P-1141 / JCM 9156 / N-4)</name>
    <name type="common">Bacillus cellulosilyticus</name>
    <dbReference type="NCBI Taxonomy" id="649639"/>
    <lineage>
        <taxon>Bacteria</taxon>
        <taxon>Bacillati</taxon>
        <taxon>Bacillota</taxon>
        <taxon>Bacilli</taxon>
        <taxon>Bacillales</taxon>
        <taxon>Bacillaceae</taxon>
        <taxon>Evansella</taxon>
    </lineage>
</organism>
<dbReference type="AlphaFoldDB" id="E6TY22"/>
<dbReference type="InterPro" id="IPR012454">
    <property type="entry name" value="DUF1659"/>
</dbReference>
<dbReference type="Pfam" id="PF07872">
    <property type="entry name" value="DUF1659"/>
    <property type="match status" value="1"/>
</dbReference>